<dbReference type="GO" id="GO:0097730">
    <property type="term" value="C:non-motile cilium"/>
    <property type="evidence" value="ECO:0007669"/>
    <property type="project" value="EnsemblMetazoa"/>
</dbReference>
<reference evidence="8" key="1">
    <citation type="submission" date="2007-07" db="EMBL/GenBank/DDBJ databases">
        <title>PCAP assembly of the Caenorhabditis remanei genome.</title>
        <authorList>
            <consortium name="The Caenorhabditis remanei Sequencing Consortium"/>
            <person name="Wilson R.K."/>
        </authorList>
    </citation>
    <scope>NUCLEOTIDE SEQUENCE [LARGE SCALE GENOMIC DNA]</scope>
    <source>
        <strain evidence="8">PB4641</strain>
    </source>
</reference>
<proteinExistence type="predicted"/>
<dbReference type="Pfam" id="PF00916">
    <property type="entry name" value="Sulfate_transp"/>
    <property type="match status" value="1"/>
</dbReference>
<feature type="transmembrane region" description="Helical" evidence="6">
    <location>
        <begin position="280"/>
        <end position="302"/>
    </location>
</feature>
<feature type="transmembrane region" description="Helical" evidence="6">
    <location>
        <begin position="170"/>
        <end position="192"/>
    </location>
</feature>
<dbReference type="HOGENOM" id="CLU_003182_9_2_1"/>
<dbReference type="STRING" id="31234.E3LDX7"/>
<feature type="transmembrane region" description="Helical" evidence="6">
    <location>
        <begin position="402"/>
        <end position="435"/>
    </location>
</feature>
<feature type="transmembrane region" description="Helical" evidence="6">
    <location>
        <begin position="136"/>
        <end position="158"/>
    </location>
</feature>
<feature type="transmembrane region" description="Helical" evidence="6">
    <location>
        <begin position="248"/>
        <end position="268"/>
    </location>
</feature>
<dbReference type="OrthoDB" id="5807933at2759"/>
<dbReference type="InterPro" id="IPR036513">
    <property type="entry name" value="STAS_dom_sf"/>
</dbReference>
<keyword evidence="9" id="KW-1185">Reference proteome</keyword>
<dbReference type="Gene3D" id="3.30.750.24">
    <property type="entry name" value="STAS domain"/>
    <property type="match status" value="1"/>
</dbReference>
<name>E3LDX7_CAERE</name>
<dbReference type="FunCoup" id="E3LDX7">
    <property type="interactions" value="26"/>
</dbReference>
<dbReference type="PANTHER" id="PTHR11814">
    <property type="entry name" value="SULFATE TRANSPORTER"/>
    <property type="match status" value="1"/>
</dbReference>
<dbReference type="OMA" id="FSITCLM"/>
<keyword evidence="2 6" id="KW-0812">Transmembrane</keyword>
<dbReference type="EMBL" id="DS268407">
    <property type="protein sequence ID" value="EFO82487.1"/>
    <property type="molecule type" value="Genomic_DNA"/>
</dbReference>
<keyword evidence="4 6" id="KW-0472">Membrane</keyword>
<evidence type="ECO:0000256" key="4">
    <source>
        <dbReference type="ARBA" id="ARBA00023136"/>
    </source>
</evidence>
<feature type="transmembrane region" description="Helical" evidence="6">
    <location>
        <begin position="322"/>
        <end position="341"/>
    </location>
</feature>
<feature type="transmembrane region" description="Helical" evidence="6">
    <location>
        <begin position="100"/>
        <end position="124"/>
    </location>
</feature>
<evidence type="ECO:0000256" key="6">
    <source>
        <dbReference type="SAM" id="Phobius"/>
    </source>
</evidence>
<feature type="domain" description="STAS" evidence="7">
    <location>
        <begin position="522"/>
        <end position="615"/>
    </location>
</feature>
<dbReference type="InterPro" id="IPR002645">
    <property type="entry name" value="STAS_dom"/>
</dbReference>
<dbReference type="AlphaFoldDB" id="E3LDX7"/>
<organism evidence="9">
    <name type="scientific">Caenorhabditis remanei</name>
    <name type="common">Caenorhabditis vulgaris</name>
    <dbReference type="NCBI Taxonomy" id="31234"/>
    <lineage>
        <taxon>Eukaryota</taxon>
        <taxon>Metazoa</taxon>
        <taxon>Ecdysozoa</taxon>
        <taxon>Nematoda</taxon>
        <taxon>Chromadorea</taxon>
        <taxon>Rhabditida</taxon>
        <taxon>Rhabditina</taxon>
        <taxon>Rhabditomorpha</taxon>
        <taxon>Rhabditoidea</taxon>
        <taxon>Rhabditidae</taxon>
        <taxon>Peloderinae</taxon>
        <taxon>Caenorhabditis</taxon>
    </lineage>
</organism>
<evidence type="ECO:0000313" key="9">
    <source>
        <dbReference type="Proteomes" id="UP000008281"/>
    </source>
</evidence>
<dbReference type="PROSITE" id="PS50801">
    <property type="entry name" value="STAS"/>
    <property type="match status" value="1"/>
</dbReference>
<dbReference type="Proteomes" id="UP000008281">
    <property type="component" value="Unassembled WGS sequence"/>
</dbReference>
<feature type="coiled-coil region" evidence="5">
    <location>
        <begin position="679"/>
        <end position="722"/>
    </location>
</feature>
<evidence type="ECO:0000256" key="1">
    <source>
        <dbReference type="ARBA" id="ARBA00004141"/>
    </source>
</evidence>
<comment type="subcellular location">
    <subcellularLocation>
        <location evidence="1">Membrane</location>
        <topology evidence="1">Multi-pass membrane protein</topology>
    </subcellularLocation>
</comment>
<keyword evidence="5" id="KW-0175">Coiled coil</keyword>
<dbReference type="GO" id="GO:0016323">
    <property type="term" value="C:basolateral plasma membrane"/>
    <property type="evidence" value="ECO:0007669"/>
    <property type="project" value="EnsemblMetazoa"/>
</dbReference>
<sequence>MNQQQYDELHGYRRQDGENWVKRKVKNFGLVFTRNGCKKAVKRRLPILDWSSRYHKSQLSADIFAGVTTGIYNVPQAMSYSTLAGLPPVHGLYASFFSPIFYAIFGSSPTSSIGVFSITCLMVNNCIEKMQHGDNAIRFPGLTSIEIITSLCLLTGLFQTIMSVFRFNKAMLLLPESSVSAITFSACFFGIVNQIPKIFGFSVPHRNEFMFSLFHVSLPYSRKPRSSNFQSMYDIAVHIPKLNEWTTLLSAGSLIYLIVSQMLFEPLFKKICKKFPFPRDLILMTLAITISYFLNLDAKYGVQTLRTVPRGFPHFGIPRIDLWIVIWYDAASIAIVAYSVTIAMGRMYASELKYRLDTNQELLALGITNFGSSFFPVFPTSCSLSRTVVNKDSGARSQLSGIVSALIILGVIEFFGVFLEPLPKCVLATIVVFVVRSLLKKCSELPYFWRCSINDFWIWIVTAIVTLCTDIAPGVFVGMAFALLTLAIPFLQPTTKRLGQIGEHDFKAKTHYQSAKETPFPIIRFDAPLIFCNAEKFTDMINDEISEKRENAANGSLEGWTAIILDCHTWTYTDSMGMDAVKEANDCLHRFNAILLFANLKSSVRRQYRAAGLIEERPIDEEDLEKEEKRIEQEESRIQEEKKTLSSVSMKMNRNKNKCAEANVESGGHDDEDISHIEIKISQDQKQLAEDEKKLVQDKKTLVQVRNELKMKQKKLEEFNKLSPEDQEKKRNEEVKKISYNQIYPSIQDALHAAPELITKQQELFDIKKSK</sequence>
<protein>
    <submittedName>
        <fullName evidence="8">CRE-SULP-2 protein</fullName>
    </submittedName>
</protein>
<keyword evidence="3 6" id="KW-1133">Transmembrane helix</keyword>
<accession>E3LDX7</accession>
<evidence type="ECO:0000256" key="3">
    <source>
        <dbReference type="ARBA" id="ARBA00022989"/>
    </source>
</evidence>
<dbReference type="InterPro" id="IPR001902">
    <property type="entry name" value="SLC26A/SulP_fam"/>
</dbReference>
<dbReference type="eggNOG" id="KOG0236">
    <property type="taxonomic scope" value="Eukaryota"/>
</dbReference>
<evidence type="ECO:0000256" key="2">
    <source>
        <dbReference type="ARBA" id="ARBA00022692"/>
    </source>
</evidence>
<dbReference type="InParanoid" id="E3LDX7"/>
<evidence type="ECO:0000313" key="8">
    <source>
        <dbReference type="EMBL" id="EFO82487.1"/>
    </source>
</evidence>
<dbReference type="SUPFAM" id="SSF52091">
    <property type="entry name" value="SpoIIaa-like"/>
    <property type="match status" value="1"/>
</dbReference>
<gene>
    <name evidence="8" type="primary">Cre-sulp-2</name>
    <name evidence="8" type="ORF">CRE_00230</name>
</gene>
<dbReference type="InterPro" id="IPR011547">
    <property type="entry name" value="SLC26A/SulP_dom"/>
</dbReference>
<feature type="coiled-coil region" evidence="5">
    <location>
        <begin position="617"/>
        <end position="651"/>
    </location>
</feature>
<feature type="transmembrane region" description="Helical" evidence="6">
    <location>
        <begin position="362"/>
        <end position="382"/>
    </location>
</feature>
<evidence type="ECO:0000256" key="5">
    <source>
        <dbReference type="SAM" id="Coils"/>
    </source>
</evidence>
<feature type="transmembrane region" description="Helical" evidence="6">
    <location>
        <begin position="471"/>
        <end position="491"/>
    </location>
</feature>
<dbReference type="CDD" id="cd07042">
    <property type="entry name" value="STAS_SulP_like_sulfate_transporter"/>
    <property type="match status" value="1"/>
</dbReference>
<dbReference type="Pfam" id="PF01740">
    <property type="entry name" value="STAS"/>
    <property type="match status" value="1"/>
</dbReference>
<dbReference type="GO" id="GO:0015116">
    <property type="term" value="F:sulfate transmembrane transporter activity"/>
    <property type="evidence" value="ECO:0007669"/>
    <property type="project" value="EnsemblMetazoa"/>
</dbReference>
<evidence type="ECO:0000259" key="7">
    <source>
        <dbReference type="PROSITE" id="PS50801"/>
    </source>
</evidence>